<comment type="caution">
    <text evidence="1">The sequence shown here is derived from an EMBL/GenBank/DDBJ whole genome shotgun (WGS) entry which is preliminary data.</text>
</comment>
<keyword evidence="2" id="KW-1185">Reference proteome</keyword>
<reference evidence="1 2" key="1">
    <citation type="submission" date="2019-08" db="EMBL/GenBank/DDBJ databases">
        <title>Genome of Phaeodactylibacter luteus.</title>
        <authorList>
            <person name="Bowman J.P."/>
        </authorList>
    </citation>
    <scope>NUCLEOTIDE SEQUENCE [LARGE SCALE GENOMIC DNA]</scope>
    <source>
        <strain evidence="1 2">KCTC 42180</strain>
    </source>
</reference>
<evidence type="ECO:0000313" key="2">
    <source>
        <dbReference type="Proteomes" id="UP000321580"/>
    </source>
</evidence>
<name>A0A5C6S6Z0_9BACT</name>
<sequence length="85" mass="9758">MLSIFLLISVFIVWQGVRQVMKVYACPPDEVITAFWRGKLRGGSPEHRQLITHLGNCEACQEKLHRLRAGSRIEDHLLDEDSRAD</sequence>
<evidence type="ECO:0000313" key="1">
    <source>
        <dbReference type="EMBL" id="TXB70260.1"/>
    </source>
</evidence>
<dbReference type="EMBL" id="VOOR01000001">
    <property type="protein sequence ID" value="TXB70260.1"/>
    <property type="molecule type" value="Genomic_DNA"/>
</dbReference>
<accession>A0A5C6S6Z0</accession>
<dbReference type="AlphaFoldDB" id="A0A5C6S6Z0"/>
<dbReference type="RefSeq" id="WP_147165492.1">
    <property type="nucleotide sequence ID" value="NZ_VOOR01000001.1"/>
</dbReference>
<dbReference type="Proteomes" id="UP000321580">
    <property type="component" value="Unassembled WGS sequence"/>
</dbReference>
<proteinExistence type="predicted"/>
<protein>
    <recommendedName>
        <fullName evidence="3">Zf-HC2 domain-containing protein</fullName>
    </recommendedName>
</protein>
<dbReference type="OrthoDB" id="1494654at2"/>
<organism evidence="1 2">
    <name type="scientific">Phaeodactylibacter luteus</name>
    <dbReference type="NCBI Taxonomy" id="1564516"/>
    <lineage>
        <taxon>Bacteria</taxon>
        <taxon>Pseudomonadati</taxon>
        <taxon>Bacteroidota</taxon>
        <taxon>Saprospiria</taxon>
        <taxon>Saprospirales</taxon>
        <taxon>Haliscomenobacteraceae</taxon>
        <taxon>Phaeodactylibacter</taxon>
    </lineage>
</organism>
<gene>
    <name evidence="1" type="ORF">FRY97_00725</name>
</gene>
<evidence type="ECO:0008006" key="3">
    <source>
        <dbReference type="Google" id="ProtNLM"/>
    </source>
</evidence>